<dbReference type="PANTHER" id="PTHR20982:SF3">
    <property type="entry name" value="MITOCHONDRIAL RIBOSOME RECYCLING FACTOR PSEUDO 1"/>
    <property type="match status" value="1"/>
</dbReference>
<proteinExistence type="inferred from homology"/>
<keyword evidence="3 6" id="KW-0963">Cytoplasm</keyword>
<reference evidence="8 9" key="1">
    <citation type="submission" date="2019-04" db="EMBL/GenBank/DDBJ databases">
        <authorList>
            <person name="Van Vliet M D."/>
        </authorList>
    </citation>
    <scope>NUCLEOTIDE SEQUENCE [LARGE SCALE GENOMIC DNA]</scope>
    <source>
        <strain evidence="8 9">F21</strain>
    </source>
</reference>
<dbReference type="GO" id="GO:0006415">
    <property type="term" value="P:translational termination"/>
    <property type="evidence" value="ECO:0007669"/>
    <property type="project" value="UniProtKB-UniRule"/>
</dbReference>
<dbReference type="GO" id="GO:0005737">
    <property type="term" value="C:cytoplasm"/>
    <property type="evidence" value="ECO:0007669"/>
    <property type="project" value="UniProtKB-SubCell"/>
</dbReference>
<protein>
    <recommendedName>
        <fullName evidence="6">Ribosome-recycling factor</fullName>
        <shortName evidence="6">RRF</shortName>
    </recommendedName>
    <alternativeName>
        <fullName evidence="6">Ribosome-releasing factor</fullName>
    </alternativeName>
</protein>
<dbReference type="NCBIfam" id="TIGR00496">
    <property type="entry name" value="frr"/>
    <property type="match status" value="1"/>
</dbReference>
<comment type="similarity">
    <text evidence="2 6">Belongs to the RRF family.</text>
</comment>
<dbReference type="SUPFAM" id="SSF55194">
    <property type="entry name" value="Ribosome recycling factor, RRF"/>
    <property type="match status" value="1"/>
</dbReference>
<evidence type="ECO:0000256" key="1">
    <source>
        <dbReference type="ARBA" id="ARBA00004496"/>
    </source>
</evidence>
<dbReference type="CDD" id="cd00520">
    <property type="entry name" value="RRF"/>
    <property type="match status" value="1"/>
</dbReference>
<dbReference type="Gene3D" id="3.30.1360.40">
    <property type="match status" value="1"/>
</dbReference>
<dbReference type="Pfam" id="PF01765">
    <property type="entry name" value="RRF"/>
    <property type="match status" value="1"/>
</dbReference>
<evidence type="ECO:0000256" key="4">
    <source>
        <dbReference type="ARBA" id="ARBA00022917"/>
    </source>
</evidence>
<dbReference type="AlphaFoldDB" id="A0A6C2USX2"/>
<dbReference type="RefSeq" id="WP_136065632.1">
    <property type="nucleotide sequence ID" value="NZ_CAAHFH010000003.1"/>
</dbReference>
<evidence type="ECO:0000259" key="7">
    <source>
        <dbReference type="Pfam" id="PF01765"/>
    </source>
</evidence>
<evidence type="ECO:0000313" key="8">
    <source>
        <dbReference type="EMBL" id="VGO23368.1"/>
    </source>
</evidence>
<dbReference type="GO" id="GO:0043023">
    <property type="term" value="F:ribosomal large subunit binding"/>
    <property type="evidence" value="ECO:0007669"/>
    <property type="project" value="TreeGrafter"/>
</dbReference>
<gene>
    <name evidence="6 8" type="primary">frr</name>
    <name evidence="8" type="ORF">SCARR_05475</name>
</gene>
<keyword evidence="4 6" id="KW-0648">Protein biosynthesis</keyword>
<dbReference type="PANTHER" id="PTHR20982">
    <property type="entry name" value="RIBOSOME RECYCLING FACTOR"/>
    <property type="match status" value="1"/>
</dbReference>
<evidence type="ECO:0000256" key="2">
    <source>
        <dbReference type="ARBA" id="ARBA00005912"/>
    </source>
</evidence>
<accession>A0A6C2USX2</accession>
<dbReference type="Gene3D" id="1.10.132.20">
    <property type="entry name" value="Ribosome-recycling factor"/>
    <property type="match status" value="1"/>
</dbReference>
<organism evidence="8 9">
    <name type="scientific">Pontiella sulfatireligans</name>
    <dbReference type="NCBI Taxonomy" id="2750658"/>
    <lineage>
        <taxon>Bacteria</taxon>
        <taxon>Pseudomonadati</taxon>
        <taxon>Kiritimatiellota</taxon>
        <taxon>Kiritimatiellia</taxon>
        <taxon>Kiritimatiellales</taxon>
        <taxon>Pontiellaceae</taxon>
        <taxon>Pontiella</taxon>
    </lineage>
</organism>
<dbReference type="InterPro" id="IPR002661">
    <property type="entry name" value="Ribosome_recyc_fac"/>
</dbReference>
<dbReference type="EMBL" id="CAAHFH010000003">
    <property type="protein sequence ID" value="VGO23368.1"/>
    <property type="molecule type" value="Genomic_DNA"/>
</dbReference>
<keyword evidence="9" id="KW-1185">Reference proteome</keyword>
<dbReference type="InterPro" id="IPR023584">
    <property type="entry name" value="Ribosome_recyc_fac_dom"/>
</dbReference>
<dbReference type="Proteomes" id="UP000346198">
    <property type="component" value="Unassembled WGS sequence"/>
</dbReference>
<dbReference type="HAMAP" id="MF_00040">
    <property type="entry name" value="RRF"/>
    <property type="match status" value="1"/>
</dbReference>
<evidence type="ECO:0000313" key="9">
    <source>
        <dbReference type="Proteomes" id="UP000346198"/>
    </source>
</evidence>
<evidence type="ECO:0000256" key="3">
    <source>
        <dbReference type="ARBA" id="ARBA00022490"/>
    </source>
</evidence>
<dbReference type="InterPro" id="IPR036191">
    <property type="entry name" value="RRF_sf"/>
</dbReference>
<name>A0A6C2USX2_9BACT</name>
<comment type="subcellular location">
    <subcellularLocation>
        <location evidence="1 6">Cytoplasm</location>
    </subcellularLocation>
</comment>
<comment type="function">
    <text evidence="5 6">Responsible for the release of ribosomes from messenger RNA at the termination of protein biosynthesis. May increase the efficiency of translation by recycling ribosomes from one round of translation to another.</text>
</comment>
<evidence type="ECO:0000256" key="5">
    <source>
        <dbReference type="ARBA" id="ARBA00025050"/>
    </source>
</evidence>
<dbReference type="FunFam" id="3.30.1360.40:FF:000001">
    <property type="entry name" value="Ribosome-recycling factor"/>
    <property type="match status" value="1"/>
</dbReference>
<feature type="domain" description="Ribosome recycling factor" evidence="7">
    <location>
        <begin position="20"/>
        <end position="183"/>
    </location>
</feature>
<dbReference type="FunFam" id="1.10.132.20:FF:000001">
    <property type="entry name" value="Ribosome-recycling factor"/>
    <property type="match status" value="1"/>
</dbReference>
<evidence type="ECO:0000256" key="6">
    <source>
        <dbReference type="HAMAP-Rule" id="MF_00040"/>
    </source>
</evidence>
<sequence length="185" mass="20806">MTDDVLLETEDKMDKTVQFLQQELSGLRTGKANPALVDTITVDYYGTPTRLRDISNISTPEPRLIVISPFDPSSLGLIEKAIIAANIGITPMNDGRLIRVPIPELSEERRKDMVKMAGRTTEEQRVSVRNIRRDSNEQLKALQKNGDITEDDRDGALDQVQKTTNEHIKKMDAMLAAKEKDIMEV</sequence>